<dbReference type="InterPro" id="IPR036691">
    <property type="entry name" value="Endo/exonu/phosph_ase_sf"/>
</dbReference>
<feature type="chain" id="PRO_5037341518" evidence="1">
    <location>
        <begin position="24"/>
        <end position="302"/>
    </location>
</feature>
<dbReference type="EMBL" id="JACYFG010000022">
    <property type="protein sequence ID" value="MBD5779878.1"/>
    <property type="molecule type" value="Genomic_DNA"/>
</dbReference>
<proteinExistence type="predicted"/>
<accession>A0A927IHN1</accession>
<dbReference type="GO" id="GO:0004519">
    <property type="term" value="F:endonuclease activity"/>
    <property type="evidence" value="ECO:0007669"/>
    <property type="project" value="UniProtKB-KW"/>
</dbReference>
<dbReference type="Gene3D" id="3.60.10.10">
    <property type="entry name" value="Endonuclease/exonuclease/phosphatase"/>
    <property type="match status" value="1"/>
</dbReference>
<keyword evidence="4" id="KW-1185">Reference proteome</keyword>
<comment type="caution">
    <text evidence="3">The sequence shown here is derived from an EMBL/GenBank/DDBJ whole genome shotgun (WGS) entry which is preliminary data.</text>
</comment>
<feature type="signal peptide" evidence="1">
    <location>
        <begin position="1"/>
        <end position="23"/>
    </location>
</feature>
<organism evidence="3 4">
    <name type="scientific">Pelagicoccus enzymogenes</name>
    <dbReference type="NCBI Taxonomy" id="2773457"/>
    <lineage>
        <taxon>Bacteria</taxon>
        <taxon>Pseudomonadati</taxon>
        <taxon>Verrucomicrobiota</taxon>
        <taxon>Opitutia</taxon>
        <taxon>Puniceicoccales</taxon>
        <taxon>Pelagicoccaceae</taxon>
        <taxon>Pelagicoccus</taxon>
    </lineage>
</organism>
<sequence length="302" mass="34416">MGQWRFSFVFCLLALAVALYCQAKPETYRIATYNIRNYLSMDRLVDGQFRLDYPKPESEKTVVREAILAASPDLLALQEIGSAAELEELRDDLEQAGLYYKSSHILEAGDEVRRVGALWNERVSANVVEHDDLDFELFGESMRVKRGMLQLDVQLGGAGSIQLFVLHLKSKYTTDRRDPQSTLRRTKEAHAARERILHLFPDPSATPLLIVGDLNDHRNSSPVRRFLVRGDLQIAEILDARDNSGLIWTHYYKKGGEYSLLDYMLASPGLRSAFETQSGIVDLEDYYEGSDHRLVWTDLKSK</sequence>
<gene>
    <name evidence="3" type="ORF">IEN85_10300</name>
</gene>
<keyword evidence="3" id="KW-0378">Hydrolase</keyword>
<keyword evidence="1" id="KW-0732">Signal</keyword>
<name>A0A927IHN1_9BACT</name>
<dbReference type="Pfam" id="PF03372">
    <property type="entry name" value="Exo_endo_phos"/>
    <property type="match status" value="1"/>
</dbReference>
<dbReference type="SUPFAM" id="SSF56219">
    <property type="entry name" value="DNase I-like"/>
    <property type="match status" value="1"/>
</dbReference>
<dbReference type="RefSeq" id="WP_191617007.1">
    <property type="nucleotide sequence ID" value="NZ_JACYFG010000022.1"/>
</dbReference>
<evidence type="ECO:0000256" key="1">
    <source>
        <dbReference type="SAM" id="SignalP"/>
    </source>
</evidence>
<reference evidence="3" key="1">
    <citation type="submission" date="2020-09" db="EMBL/GenBank/DDBJ databases">
        <title>Pelagicoccus enzymogenes sp. nov. with an EPS production, isolated from marine sediment.</title>
        <authorList>
            <person name="Feng X."/>
        </authorList>
    </citation>
    <scope>NUCLEOTIDE SEQUENCE</scope>
    <source>
        <strain evidence="3">NFK12</strain>
    </source>
</reference>
<feature type="domain" description="Endonuclease/exonuclease/phosphatase" evidence="2">
    <location>
        <begin position="31"/>
        <end position="292"/>
    </location>
</feature>
<evidence type="ECO:0000313" key="4">
    <source>
        <dbReference type="Proteomes" id="UP000622317"/>
    </source>
</evidence>
<dbReference type="AlphaFoldDB" id="A0A927IHN1"/>
<keyword evidence="3" id="KW-0540">Nuclease</keyword>
<evidence type="ECO:0000259" key="2">
    <source>
        <dbReference type="Pfam" id="PF03372"/>
    </source>
</evidence>
<evidence type="ECO:0000313" key="3">
    <source>
        <dbReference type="EMBL" id="MBD5779878.1"/>
    </source>
</evidence>
<protein>
    <submittedName>
        <fullName evidence="3">Endonuclease/exonuclease/phosphatase family protein</fullName>
    </submittedName>
</protein>
<keyword evidence="3" id="KW-0255">Endonuclease</keyword>
<dbReference type="InterPro" id="IPR005135">
    <property type="entry name" value="Endo/exonuclease/phosphatase"/>
</dbReference>
<dbReference type="Proteomes" id="UP000622317">
    <property type="component" value="Unassembled WGS sequence"/>
</dbReference>